<dbReference type="InterPro" id="IPR052209">
    <property type="entry name" value="CbiZ"/>
</dbReference>
<sequence length="292" mass="32378">MRYHYDNETVYIRGAWRAASTGVDGGMKNISTILNRTVPANFDHDRPLTYIREILAAKGYDNDAFGLLTAVAMRNLCVLQYDYITVFVTAGVSNPNPDPAKPHTINIIVTSDESLSDAAILETIITATEAKAHALKYLGRDFTGTTSDAVVVATIPSDSPRHQYAGTFTEVGKRVYDAVLTGVAASLDRHEGRAVRRTPSYFIYSRYGGNHWVEWQKESCPYYPCHFEGQSCDFCYCPFYPCHDTELGGFVDSSSGGKVWACTNCLLLHKPEVAAYLKAHPDADLPELKQQK</sequence>
<evidence type="ECO:0000259" key="1">
    <source>
        <dbReference type="Pfam" id="PF04071"/>
    </source>
</evidence>
<dbReference type="Pfam" id="PF01955">
    <property type="entry name" value="CbiZ"/>
    <property type="match status" value="1"/>
</dbReference>
<evidence type="ECO:0000313" key="2">
    <source>
        <dbReference type="EMBL" id="MDV0442914.1"/>
    </source>
</evidence>
<organism evidence="2 3">
    <name type="scientific">Methanorbis rubei</name>
    <dbReference type="NCBI Taxonomy" id="3028300"/>
    <lineage>
        <taxon>Archaea</taxon>
        <taxon>Methanobacteriati</taxon>
        <taxon>Methanobacteriota</taxon>
        <taxon>Stenosarchaea group</taxon>
        <taxon>Methanomicrobia</taxon>
        <taxon>Methanomicrobiales</taxon>
        <taxon>Methanocorpusculaceae</taxon>
        <taxon>Methanorbis</taxon>
    </lineage>
</organism>
<dbReference type="AlphaFoldDB" id="A0AAE4MEL6"/>
<dbReference type="Pfam" id="PF04071">
    <property type="entry name" value="zf-like"/>
    <property type="match status" value="1"/>
</dbReference>
<dbReference type="PANTHER" id="PTHR35336:SF5">
    <property type="entry name" value="ADENOSYLCOBINAMIDE AMIDOHYDROLASE"/>
    <property type="match status" value="1"/>
</dbReference>
<protein>
    <recommendedName>
        <fullName evidence="1">Cysteine-rich small domain-containing protein</fullName>
    </recommendedName>
</protein>
<dbReference type="InterPro" id="IPR002808">
    <property type="entry name" value="AdoCbi_amidolase"/>
</dbReference>
<reference evidence="2 3" key="1">
    <citation type="submission" date="2023-06" db="EMBL/GenBank/DDBJ databases">
        <title>Genome sequence of Methancorpusculaceae sp. Cs1.</title>
        <authorList>
            <person name="Protasov E."/>
            <person name="Platt K."/>
            <person name="Poehlein A."/>
            <person name="Daniel R."/>
            <person name="Brune A."/>
        </authorList>
    </citation>
    <scope>NUCLEOTIDE SEQUENCE [LARGE SCALE GENOMIC DNA]</scope>
    <source>
        <strain evidence="2 3">Cs1</strain>
    </source>
</reference>
<dbReference type="PANTHER" id="PTHR35336">
    <property type="entry name" value="ADENOSYLCOBINAMIDE AMIDOHYDROLASE"/>
    <property type="match status" value="1"/>
</dbReference>
<dbReference type="RefSeq" id="WP_338095448.1">
    <property type="nucleotide sequence ID" value="NZ_JAWDKB010000001.1"/>
</dbReference>
<dbReference type="EMBL" id="JAWDKB010000001">
    <property type="protein sequence ID" value="MDV0442914.1"/>
    <property type="molecule type" value="Genomic_DNA"/>
</dbReference>
<proteinExistence type="predicted"/>
<dbReference type="InterPro" id="IPR007212">
    <property type="entry name" value="Zf-like"/>
</dbReference>
<evidence type="ECO:0000313" key="3">
    <source>
        <dbReference type="Proteomes" id="UP001283212"/>
    </source>
</evidence>
<feature type="domain" description="Cysteine-rich small" evidence="1">
    <location>
        <begin position="211"/>
        <end position="291"/>
    </location>
</feature>
<accession>A0AAE4MEL6</accession>
<keyword evidence="3" id="KW-1185">Reference proteome</keyword>
<gene>
    <name evidence="2" type="ORF">McpCs1_02760</name>
</gene>
<comment type="caution">
    <text evidence="2">The sequence shown here is derived from an EMBL/GenBank/DDBJ whole genome shotgun (WGS) entry which is preliminary data.</text>
</comment>
<dbReference type="Proteomes" id="UP001283212">
    <property type="component" value="Unassembled WGS sequence"/>
</dbReference>
<name>A0AAE4MEL6_9EURY</name>